<dbReference type="Gene3D" id="1.10.510.10">
    <property type="entry name" value="Transferase(Phosphotransferase) domain 1"/>
    <property type="match status" value="1"/>
</dbReference>
<dbReference type="InterPro" id="IPR011009">
    <property type="entry name" value="Kinase-like_dom_sf"/>
</dbReference>
<dbReference type="Pfam" id="PF07714">
    <property type="entry name" value="PK_Tyr_Ser-Thr"/>
    <property type="match status" value="1"/>
</dbReference>
<dbReference type="Proteomes" id="UP001418222">
    <property type="component" value="Unassembled WGS sequence"/>
</dbReference>
<evidence type="ECO:0000313" key="4">
    <source>
        <dbReference type="EMBL" id="KAK8928288.1"/>
    </source>
</evidence>
<dbReference type="Pfam" id="PF25597">
    <property type="entry name" value="SH3_retrovirus"/>
    <property type="match status" value="1"/>
</dbReference>
<feature type="domain" description="Serine-threonine/tyrosine-protein kinase catalytic" evidence="1">
    <location>
        <begin position="642"/>
        <end position="715"/>
    </location>
</feature>
<feature type="domain" description="Retroviral polymerase SH3-like" evidence="3">
    <location>
        <begin position="51"/>
        <end position="108"/>
    </location>
</feature>
<protein>
    <submittedName>
        <fullName evidence="4">Uncharacterized protein</fullName>
    </submittedName>
</protein>
<organism evidence="4 5">
    <name type="scientific">Platanthera zijinensis</name>
    <dbReference type="NCBI Taxonomy" id="2320716"/>
    <lineage>
        <taxon>Eukaryota</taxon>
        <taxon>Viridiplantae</taxon>
        <taxon>Streptophyta</taxon>
        <taxon>Embryophyta</taxon>
        <taxon>Tracheophyta</taxon>
        <taxon>Spermatophyta</taxon>
        <taxon>Magnoliopsida</taxon>
        <taxon>Liliopsida</taxon>
        <taxon>Asparagales</taxon>
        <taxon>Orchidaceae</taxon>
        <taxon>Orchidoideae</taxon>
        <taxon>Orchideae</taxon>
        <taxon>Orchidinae</taxon>
        <taxon>Platanthera</taxon>
    </lineage>
</organism>
<evidence type="ECO:0000259" key="2">
    <source>
        <dbReference type="Pfam" id="PF07727"/>
    </source>
</evidence>
<dbReference type="EMBL" id="JBBWWQ010000015">
    <property type="protein sequence ID" value="KAK8928288.1"/>
    <property type="molecule type" value="Genomic_DNA"/>
</dbReference>
<accession>A0AAP0FZT3</accession>
<dbReference type="AlphaFoldDB" id="A0AAP0FZT3"/>
<evidence type="ECO:0000259" key="3">
    <source>
        <dbReference type="Pfam" id="PF25597"/>
    </source>
</evidence>
<dbReference type="InterPro" id="IPR057670">
    <property type="entry name" value="SH3_retrovirus"/>
</dbReference>
<dbReference type="InterPro" id="IPR043502">
    <property type="entry name" value="DNA/RNA_pol_sf"/>
</dbReference>
<evidence type="ECO:0000259" key="1">
    <source>
        <dbReference type="Pfam" id="PF07714"/>
    </source>
</evidence>
<dbReference type="SUPFAM" id="SSF56112">
    <property type="entry name" value="Protein kinase-like (PK-like)"/>
    <property type="match status" value="1"/>
</dbReference>
<dbReference type="CDD" id="cd09272">
    <property type="entry name" value="RNase_HI_RT_Ty1"/>
    <property type="match status" value="1"/>
</dbReference>
<sequence>MHLPKFYWGDAVLTAAYLINRLPSPVLGNQTPLTTLGVSPTSSLPPRIFGSTCFVHIPSPGQSKLDPRALKCVFIGYSPTQKGYKCYHPPTRRTLVSADVTFRDSTPYYAPSLQGESDVEVSSPTFSLPIPPVISSPPPTRPLQVYTRRRKGQNTTANPMLIDPMPPPSEDLSLHEGFVSSLASVSIPSTWQEALEHPDWKRAMVEEMTALEKNNTWDLTTLPHGKKTVGCKWVFAVKQNSKGIVERFKARLVARGYTQTLGIDYQETFAPVAKMNSIRVLLSCAACKGWDFIQLDVKNAFLHGNLEEEVYMSLPPGFISQGSDGKVCKLKKALYGLKQSPRAWFGRFHSAMVSLGYKQSHADHTLSKNGIHISQRKYILDLLEQTGLSGCRPADTPMEVNHNLGKNDGDLIEDVKGYQRLVGRLIYLSHTRPDIAYAVGVMSQYMHSPRARHLDAAHRILRYLKTSPGRGILFTSNSDLKIEIYTDADWAGSVEDRRSTSGYCSFIGGNLVTWRSKKQQVVSRSSAEAEFRAMAHGICEGLWLRSLMSDLGLSETAPIRLYCDNKAAISIANNPVQHDRTKNIEVDRHFIKEHIEKKIICIPFVPSEGQLADILTKSLGANLHYGLIDNVTLKHGRRNTTITRLDVYCFAIMLWELLHNKLPFQSMPNLQAAYAAFKIVRPSAENLPEDMAAILTLCWEVDPTARPNFNQIVPMLLHYLSTLFPLETIAPPPGPHGRPAWSPSRWPFTSLATSATFGLRRRLWASCPGRSNCLWEKGGTTVIFAKIVIRVIKTGRRHSPAQITPNAITDAPIQKTINRLPDLHFKSSNSRGNREISEVFQRDRGLRPILRSVIRSALLLVLRFLHGSSDVNRIRESAPI</sequence>
<dbReference type="InterPro" id="IPR001245">
    <property type="entry name" value="Ser-Thr/Tyr_kinase_cat_dom"/>
</dbReference>
<dbReference type="SUPFAM" id="SSF56672">
    <property type="entry name" value="DNA/RNA polymerases"/>
    <property type="match status" value="1"/>
</dbReference>
<dbReference type="GO" id="GO:0004672">
    <property type="term" value="F:protein kinase activity"/>
    <property type="evidence" value="ECO:0007669"/>
    <property type="project" value="InterPro"/>
</dbReference>
<gene>
    <name evidence="4" type="ORF">KSP39_PZI017463</name>
</gene>
<dbReference type="Pfam" id="PF07727">
    <property type="entry name" value="RVT_2"/>
    <property type="match status" value="1"/>
</dbReference>
<comment type="caution">
    <text evidence="4">The sequence shown here is derived from an EMBL/GenBank/DDBJ whole genome shotgun (WGS) entry which is preliminary data.</text>
</comment>
<proteinExistence type="predicted"/>
<keyword evidence="5" id="KW-1185">Reference proteome</keyword>
<dbReference type="PANTHER" id="PTHR11439:SF440">
    <property type="entry name" value="INTEGRASE CATALYTIC DOMAIN-CONTAINING PROTEIN"/>
    <property type="match status" value="1"/>
</dbReference>
<name>A0AAP0FZT3_9ASPA</name>
<feature type="domain" description="Reverse transcriptase Ty1/copia-type" evidence="2">
    <location>
        <begin position="214"/>
        <end position="366"/>
    </location>
</feature>
<evidence type="ECO:0000313" key="5">
    <source>
        <dbReference type="Proteomes" id="UP001418222"/>
    </source>
</evidence>
<dbReference type="InterPro" id="IPR013103">
    <property type="entry name" value="RVT_2"/>
</dbReference>
<reference evidence="4 5" key="1">
    <citation type="journal article" date="2022" name="Nat. Plants">
        <title>Genomes of leafy and leafless Platanthera orchids illuminate the evolution of mycoheterotrophy.</title>
        <authorList>
            <person name="Li M.H."/>
            <person name="Liu K.W."/>
            <person name="Li Z."/>
            <person name="Lu H.C."/>
            <person name="Ye Q.L."/>
            <person name="Zhang D."/>
            <person name="Wang J.Y."/>
            <person name="Li Y.F."/>
            <person name="Zhong Z.M."/>
            <person name="Liu X."/>
            <person name="Yu X."/>
            <person name="Liu D.K."/>
            <person name="Tu X.D."/>
            <person name="Liu B."/>
            <person name="Hao Y."/>
            <person name="Liao X.Y."/>
            <person name="Jiang Y.T."/>
            <person name="Sun W.H."/>
            <person name="Chen J."/>
            <person name="Chen Y.Q."/>
            <person name="Ai Y."/>
            <person name="Zhai J.W."/>
            <person name="Wu S.S."/>
            <person name="Zhou Z."/>
            <person name="Hsiao Y.Y."/>
            <person name="Wu W.L."/>
            <person name="Chen Y.Y."/>
            <person name="Lin Y.F."/>
            <person name="Hsu J.L."/>
            <person name="Li C.Y."/>
            <person name="Wang Z.W."/>
            <person name="Zhao X."/>
            <person name="Zhong W.Y."/>
            <person name="Ma X.K."/>
            <person name="Ma L."/>
            <person name="Huang J."/>
            <person name="Chen G.Z."/>
            <person name="Huang M.Z."/>
            <person name="Huang L."/>
            <person name="Peng D.H."/>
            <person name="Luo Y.B."/>
            <person name="Zou S.Q."/>
            <person name="Chen S.P."/>
            <person name="Lan S."/>
            <person name="Tsai W.C."/>
            <person name="Van de Peer Y."/>
            <person name="Liu Z.J."/>
        </authorList>
    </citation>
    <scope>NUCLEOTIDE SEQUENCE [LARGE SCALE GENOMIC DNA]</scope>
    <source>
        <strain evidence="4">Lor287</strain>
    </source>
</reference>
<dbReference type="PANTHER" id="PTHR11439">
    <property type="entry name" value="GAG-POL-RELATED RETROTRANSPOSON"/>
    <property type="match status" value="1"/>
</dbReference>